<dbReference type="Proteomes" id="UP001150925">
    <property type="component" value="Unassembled WGS sequence"/>
</dbReference>
<proteinExistence type="predicted"/>
<feature type="compositionally biased region" description="Low complexity" evidence="1">
    <location>
        <begin position="395"/>
        <end position="412"/>
    </location>
</feature>
<dbReference type="AlphaFoldDB" id="A0A9W8AY07"/>
<dbReference type="InterPro" id="IPR008984">
    <property type="entry name" value="SMAD_FHA_dom_sf"/>
</dbReference>
<sequence>MSPSDKGDYEEELATYLNLSHRLDQLDGSLHNDSNSRSLQLTKDTFSSPSTKELSTTTQSYHSGPPAFPGFVPTLGDPQYWLHPEWNIWYDVTTGVYSVYDSSTTTYVPIDMAMYTGHNSLEGNPLAEEPLLAQENSVATLPWAPDSSEEITLRLVVDSSETLTPGQVAVLDTQDTSIGRDRIAQGKRLRIPDLATSKYHALIFWQPEAIERSPLPSVPSPRHSSENSTGREEGEIGIDDEVGESDPENGNSTETQGDLTHSTSADPTHGQFYIIDYGSQHGTFVNGERLASPKESSQPHPLGHGDTIEIGTTLLRVHQHWNTRWGCCAQCQLNATNEISLAPGDGLSTSEISTGDVVRQSTTLDLGHTSHGKGIVLSAPATLTAPPCRVSTEPSSALLSESISRSNSSSKRTGSEQRDRLPSRWSSRAPAEFDTSSTPKTTVTTGLPSSIPSTSLPTPTPAAQRMMESMGWSHGQGLGKHHSGRKEAIQVTPRAGKTGLGFKQRQVPTTPLVNSYQPDRIRHLTRQRFYEHEKT</sequence>
<gene>
    <name evidence="4" type="ORF">IWQ62_001876</name>
</gene>
<evidence type="ECO:0000313" key="4">
    <source>
        <dbReference type="EMBL" id="KAJ1967412.1"/>
    </source>
</evidence>
<feature type="region of interest" description="Disordered" evidence="1">
    <location>
        <begin position="28"/>
        <end position="65"/>
    </location>
</feature>
<evidence type="ECO:0008006" key="6">
    <source>
        <dbReference type="Google" id="ProtNLM"/>
    </source>
</evidence>
<dbReference type="PANTHER" id="PTHR23106:SF24">
    <property type="entry name" value="ANGIOGENIC FACTOR WITH G PATCH AND FHA DOMAINS 1"/>
    <property type="match status" value="1"/>
</dbReference>
<evidence type="ECO:0000259" key="3">
    <source>
        <dbReference type="PROSITE" id="PS50174"/>
    </source>
</evidence>
<feature type="compositionally biased region" description="Acidic residues" evidence="1">
    <location>
        <begin position="235"/>
        <end position="247"/>
    </location>
</feature>
<dbReference type="SMART" id="SM00443">
    <property type="entry name" value="G_patch"/>
    <property type="match status" value="1"/>
</dbReference>
<feature type="compositionally biased region" description="Low complexity" evidence="1">
    <location>
        <begin position="435"/>
        <end position="457"/>
    </location>
</feature>
<protein>
    <recommendedName>
        <fullName evidence="6">G-patch domain-containing protein</fullName>
    </recommendedName>
</protein>
<evidence type="ECO:0000313" key="5">
    <source>
        <dbReference type="Proteomes" id="UP001150925"/>
    </source>
</evidence>
<dbReference type="PROSITE" id="PS50006">
    <property type="entry name" value="FHA_DOMAIN"/>
    <property type="match status" value="1"/>
</dbReference>
<dbReference type="GO" id="GO:0003676">
    <property type="term" value="F:nucleic acid binding"/>
    <property type="evidence" value="ECO:0007669"/>
    <property type="project" value="InterPro"/>
</dbReference>
<dbReference type="Pfam" id="PF01585">
    <property type="entry name" value="G-patch"/>
    <property type="match status" value="1"/>
</dbReference>
<dbReference type="OrthoDB" id="21470at2759"/>
<dbReference type="SUPFAM" id="SSF49879">
    <property type="entry name" value="SMAD/FHA domain"/>
    <property type="match status" value="1"/>
</dbReference>
<organism evidence="4 5">
    <name type="scientific">Dispira parvispora</name>
    <dbReference type="NCBI Taxonomy" id="1520584"/>
    <lineage>
        <taxon>Eukaryota</taxon>
        <taxon>Fungi</taxon>
        <taxon>Fungi incertae sedis</taxon>
        <taxon>Zoopagomycota</taxon>
        <taxon>Kickxellomycotina</taxon>
        <taxon>Dimargaritomycetes</taxon>
        <taxon>Dimargaritales</taxon>
        <taxon>Dimargaritaceae</taxon>
        <taxon>Dispira</taxon>
    </lineage>
</organism>
<dbReference type="InterPro" id="IPR000253">
    <property type="entry name" value="FHA_dom"/>
</dbReference>
<comment type="caution">
    <text evidence="4">The sequence shown here is derived from an EMBL/GenBank/DDBJ whole genome shotgun (WGS) entry which is preliminary data.</text>
</comment>
<dbReference type="Pfam" id="PF00498">
    <property type="entry name" value="FHA"/>
    <property type="match status" value="1"/>
</dbReference>
<name>A0A9W8AY07_9FUNG</name>
<dbReference type="InterPro" id="IPR000467">
    <property type="entry name" value="G_patch_dom"/>
</dbReference>
<accession>A0A9W8AY07</accession>
<dbReference type="Gene3D" id="2.60.200.20">
    <property type="match status" value="1"/>
</dbReference>
<reference evidence="4" key="1">
    <citation type="submission" date="2022-07" db="EMBL/GenBank/DDBJ databases">
        <title>Phylogenomic reconstructions and comparative analyses of Kickxellomycotina fungi.</title>
        <authorList>
            <person name="Reynolds N.K."/>
            <person name="Stajich J.E."/>
            <person name="Barry K."/>
            <person name="Grigoriev I.V."/>
            <person name="Crous P."/>
            <person name="Smith M.E."/>
        </authorList>
    </citation>
    <scope>NUCLEOTIDE SEQUENCE</scope>
    <source>
        <strain evidence="4">RSA 1196</strain>
    </source>
</reference>
<evidence type="ECO:0000259" key="2">
    <source>
        <dbReference type="PROSITE" id="PS50006"/>
    </source>
</evidence>
<keyword evidence="5" id="KW-1185">Reference proteome</keyword>
<feature type="compositionally biased region" description="Polar residues" evidence="1">
    <location>
        <begin position="31"/>
        <end position="62"/>
    </location>
</feature>
<dbReference type="EMBL" id="JANBPY010000342">
    <property type="protein sequence ID" value="KAJ1967412.1"/>
    <property type="molecule type" value="Genomic_DNA"/>
</dbReference>
<feature type="domain" description="G-patch" evidence="3">
    <location>
        <begin position="459"/>
        <end position="505"/>
    </location>
</feature>
<feature type="region of interest" description="Disordered" evidence="1">
    <location>
        <begin position="385"/>
        <end position="462"/>
    </location>
</feature>
<dbReference type="PANTHER" id="PTHR23106">
    <property type="entry name" value="ANGIOGENIC FACTOR WITH G PATCH AND FHA DOMAINS 1"/>
    <property type="match status" value="1"/>
</dbReference>
<feature type="compositionally biased region" description="Basic and acidic residues" evidence="1">
    <location>
        <begin position="223"/>
        <end position="234"/>
    </location>
</feature>
<dbReference type="InterPro" id="IPR053027">
    <property type="entry name" value="AGGF1"/>
</dbReference>
<evidence type="ECO:0000256" key="1">
    <source>
        <dbReference type="SAM" id="MobiDB-lite"/>
    </source>
</evidence>
<feature type="region of interest" description="Disordered" evidence="1">
    <location>
        <begin position="212"/>
        <end position="267"/>
    </location>
</feature>
<dbReference type="SMART" id="SM00240">
    <property type="entry name" value="FHA"/>
    <property type="match status" value="1"/>
</dbReference>
<dbReference type="PROSITE" id="PS50174">
    <property type="entry name" value="G_PATCH"/>
    <property type="match status" value="1"/>
</dbReference>
<feature type="domain" description="FHA" evidence="2">
    <location>
        <begin position="227"/>
        <end position="290"/>
    </location>
</feature>
<feature type="compositionally biased region" description="Polar residues" evidence="1">
    <location>
        <begin position="248"/>
        <end position="266"/>
    </location>
</feature>
<feature type="compositionally biased region" description="Basic and acidic residues" evidence="1">
    <location>
        <begin position="413"/>
        <end position="422"/>
    </location>
</feature>